<dbReference type="AlphaFoldDB" id="A0A9D2HGV6"/>
<feature type="domain" description="DUF2344" evidence="1">
    <location>
        <begin position="2"/>
        <end position="202"/>
    </location>
</feature>
<proteinExistence type="predicted"/>
<reference evidence="2" key="2">
    <citation type="submission" date="2021-04" db="EMBL/GenBank/DDBJ databases">
        <authorList>
            <person name="Gilroy R."/>
        </authorList>
    </citation>
    <scope>NUCLEOTIDE SEQUENCE</scope>
    <source>
        <strain evidence="2">CHK178-16964</strain>
    </source>
</reference>
<evidence type="ECO:0000259" key="1">
    <source>
        <dbReference type="Pfam" id="PF10105"/>
    </source>
</evidence>
<dbReference type="InterPro" id="IPR018768">
    <property type="entry name" value="DUF2344"/>
</dbReference>
<name>A0A9D2HGV6_9FIRM</name>
<dbReference type="Proteomes" id="UP000823900">
    <property type="component" value="Unassembled WGS sequence"/>
</dbReference>
<comment type="caution">
    <text evidence="2">The sequence shown here is derived from an EMBL/GenBank/DDBJ whole genome shotgun (WGS) entry which is preliminary data.</text>
</comment>
<dbReference type="EMBL" id="DWZA01000029">
    <property type="protein sequence ID" value="HJA70632.1"/>
    <property type="molecule type" value="Genomic_DNA"/>
</dbReference>
<organism evidence="2 3">
    <name type="scientific">Candidatus Lachnoclostridium stercoravium</name>
    <dbReference type="NCBI Taxonomy" id="2838633"/>
    <lineage>
        <taxon>Bacteria</taxon>
        <taxon>Bacillati</taxon>
        <taxon>Bacillota</taxon>
        <taxon>Clostridia</taxon>
        <taxon>Lachnospirales</taxon>
        <taxon>Lachnospiraceae</taxon>
    </lineage>
</organism>
<sequence>MKIRIKFRKQGTMKFIGHLDVMRYFQKAMRRADVDIRYSEGFSPHQIMSFAAPLGVGLTSNGEYLDIEVNSSGSSSEMVQRLNAVMADGFEVLSFHRLPDEAKNAMSLVEAADYTLAFRAGYEPEDLEGFFQGLLRFYGQDQILVTKKTKKGEKELDIRPLVYDLSIVRDSSDPHAPVNFDDFKRPLIYMRVSTGSSNNLKPEMFLQAYCEQAGFNYSPFTFEIQREEVYGPGFHALDSYGEAL</sequence>
<protein>
    <submittedName>
        <fullName evidence="2">TIGR03936 family radical SAM-associated protein</fullName>
    </submittedName>
</protein>
<evidence type="ECO:0000313" key="3">
    <source>
        <dbReference type="Proteomes" id="UP000823900"/>
    </source>
</evidence>
<dbReference type="Pfam" id="PF10105">
    <property type="entry name" value="DUF2344"/>
    <property type="match status" value="1"/>
</dbReference>
<accession>A0A9D2HGV6</accession>
<dbReference type="NCBIfam" id="TIGR03936">
    <property type="entry name" value="sam_1_link_chp"/>
    <property type="match status" value="1"/>
</dbReference>
<reference evidence="2" key="1">
    <citation type="journal article" date="2021" name="PeerJ">
        <title>Extensive microbial diversity within the chicken gut microbiome revealed by metagenomics and culture.</title>
        <authorList>
            <person name="Gilroy R."/>
            <person name="Ravi A."/>
            <person name="Getino M."/>
            <person name="Pursley I."/>
            <person name="Horton D.L."/>
            <person name="Alikhan N.F."/>
            <person name="Baker D."/>
            <person name="Gharbi K."/>
            <person name="Hall N."/>
            <person name="Watson M."/>
            <person name="Adriaenssens E.M."/>
            <person name="Foster-Nyarko E."/>
            <person name="Jarju S."/>
            <person name="Secka A."/>
            <person name="Antonio M."/>
            <person name="Oren A."/>
            <person name="Chaudhuri R.R."/>
            <person name="La Ragione R."/>
            <person name="Hildebrand F."/>
            <person name="Pallen M.J."/>
        </authorList>
    </citation>
    <scope>NUCLEOTIDE SEQUENCE</scope>
    <source>
        <strain evidence="2">CHK178-16964</strain>
    </source>
</reference>
<evidence type="ECO:0000313" key="2">
    <source>
        <dbReference type="EMBL" id="HJA70632.1"/>
    </source>
</evidence>
<gene>
    <name evidence="2" type="ORF">IAA07_03500</name>
</gene>